<dbReference type="Proteomes" id="UP000186559">
    <property type="component" value="Chromosome"/>
</dbReference>
<name>A0A1U7D9S6_9RHOB</name>
<evidence type="ECO:0000256" key="2">
    <source>
        <dbReference type="ARBA" id="ARBA00008163"/>
    </source>
</evidence>
<keyword evidence="4" id="KW-0812">Transmembrane</keyword>
<dbReference type="EMBL" id="CP014796">
    <property type="protein sequence ID" value="APX24815.1"/>
    <property type="molecule type" value="Genomic_DNA"/>
</dbReference>
<dbReference type="Gene3D" id="2.40.160.60">
    <property type="entry name" value="Outer membrane protein transport protein (OMPP1/FadL/TodX)"/>
    <property type="match status" value="1"/>
</dbReference>
<keyword evidence="7" id="KW-0998">Cell outer membrane</keyword>
<evidence type="ECO:0000313" key="9">
    <source>
        <dbReference type="EMBL" id="APX24815.1"/>
    </source>
</evidence>
<dbReference type="AlphaFoldDB" id="A0A1U7D9S6"/>
<dbReference type="GO" id="GO:0009279">
    <property type="term" value="C:cell outer membrane"/>
    <property type="evidence" value="ECO:0007669"/>
    <property type="project" value="UniProtKB-SubCell"/>
</dbReference>
<evidence type="ECO:0000256" key="1">
    <source>
        <dbReference type="ARBA" id="ARBA00004571"/>
    </source>
</evidence>
<keyword evidence="6" id="KW-0472">Membrane</keyword>
<organism evidence="9 10">
    <name type="scientific">Salipiger profundus</name>
    <dbReference type="NCBI Taxonomy" id="1229727"/>
    <lineage>
        <taxon>Bacteria</taxon>
        <taxon>Pseudomonadati</taxon>
        <taxon>Pseudomonadota</taxon>
        <taxon>Alphaproteobacteria</taxon>
        <taxon>Rhodobacterales</taxon>
        <taxon>Roseobacteraceae</taxon>
        <taxon>Salipiger</taxon>
    </lineage>
</organism>
<comment type="subcellular location">
    <subcellularLocation>
        <location evidence="1">Cell outer membrane</location>
        <topology evidence="1">Multi-pass membrane protein</topology>
    </subcellularLocation>
</comment>
<gene>
    <name evidence="9" type="ORF">Ga0080559_TMP4019</name>
</gene>
<dbReference type="KEGG" id="tpro:Ga0080559_TMP4019"/>
<keyword evidence="3" id="KW-1134">Transmembrane beta strand</keyword>
<dbReference type="SUPFAM" id="SSF56935">
    <property type="entry name" value="Porins"/>
    <property type="match status" value="1"/>
</dbReference>
<evidence type="ECO:0000313" key="10">
    <source>
        <dbReference type="Proteomes" id="UP000186559"/>
    </source>
</evidence>
<comment type="similarity">
    <text evidence="2">Belongs to the OmpP1/FadL family.</text>
</comment>
<accession>A0A1U7D9S6</accession>
<evidence type="ECO:0000256" key="6">
    <source>
        <dbReference type="ARBA" id="ARBA00023136"/>
    </source>
</evidence>
<sequence length="384" mass="41036" precursor="true">MKSLMIGAAGVALTATAVHAGGIQRTEQSAMVLYETGNLLELSLAYANPELDGENVSPPFPAQDISDVGDGFTLPSFALKYDVTDKVALAFIYDRPYGADISYGDTNVPLGGTVAEANTHALTALMKYNFNDNFSAFGGLRFQQAQGDIHLEGAAYGPVSGYEVNLDKTWGTGYVLGAAYEKREIGLRVALTYNSAITHDMDTTESGPLVDPDGPGPIPAMPLLNATGTTEVKTPESWNLDFQTGVAQDTLVFGSIRYVHHAQFRVDPDRFVAVTGGGLIDLENSTSYTLGVGHRFNEKLSGAVSVTYEAPGDELVSPLAPTTGYTQLRVGGRYDFNEKVSLSGAVSHFWLGDAKPETGTPDMARASFEDNSAWGVGLKLTYRF</sequence>
<reference evidence="9 10" key="1">
    <citation type="submission" date="2016-03" db="EMBL/GenBank/DDBJ databases">
        <title>Deep-sea bacteria in the southern Pacific.</title>
        <authorList>
            <person name="Tang K."/>
        </authorList>
    </citation>
    <scope>NUCLEOTIDE SEQUENCE [LARGE SCALE GENOMIC DNA]</scope>
    <source>
        <strain evidence="9 10">JLT2016</strain>
    </source>
</reference>
<evidence type="ECO:0000256" key="4">
    <source>
        <dbReference type="ARBA" id="ARBA00022692"/>
    </source>
</evidence>
<evidence type="ECO:0000256" key="7">
    <source>
        <dbReference type="ARBA" id="ARBA00023237"/>
    </source>
</evidence>
<feature type="chain" id="PRO_5010543127" evidence="8">
    <location>
        <begin position="21"/>
        <end position="384"/>
    </location>
</feature>
<dbReference type="STRING" id="1229727.Ga0080559_TMP4019"/>
<feature type="signal peptide" evidence="8">
    <location>
        <begin position="1"/>
        <end position="20"/>
    </location>
</feature>
<proteinExistence type="inferred from homology"/>
<dbReference type="InterPro" id="IPR005017">
    <property type="entry name" value="OMPP1/FadL/TodX"/>
</dbReference>
<dbReference type="PANTHER" id="PTHR35093:SF8">
    <property type="entry name" value="OUTER MEMBRANE PROTEIN NMB0088-RELATED"/>
    <property type="match status" value="1"/>
</dbReference>
<dbReference type="PANTHER" id="PTHR35093">
    <property type="entry name" value="OUTER MEMBRANE PROTEIN NMB0088-RELATED"/>
    <property type="match status" value="1"/>
</dbReference>
<keyword evidence="5 8" id="KW-0732">Signal</keyword>
<protein>
    <submittedName>
        <fullName evidence="9">Long-chain fatty acid transport protein</fullName>
    </submittedName>
</protein>
<evidence type="ECO:0000256" key="5">
    <source>
        <dbReference type="ARBA" id="ARBA00022729"/>
    </source>
</evidence>
<dbReference type="GO" id="GO:0015483">
    <property type="term" value="F:long-chain fatty acid transporting porin activity"/>
    <property type="evidence" value="ECO:0007669"/>
    <property type="project" value="TreeGrafter"/>
</dbReference>
<dbReference type="RefSeq" id="WP_076624571.1">
    <property type="nucleotide sequence ID" value="NZ_BMEW01000001.1"/>
</dbReference>
<dbReference type="OrthoDB" id="6679728at2"/>
<evidence type="ECO:0000256" key="8">
    <source>
        <dbReference type="SAM" id="SignalP"/>
    </source>
</evidence>
<evidence type="ECO:0000256" key="3">
    <source>
        <dbReference type="ARBA" id="ARBA00022452"/>
    </source>
</evidence>
<keyword evidence="10" id="KW-1185">Reference proteome</keyword>
<dbReference type="Pfam" id="PF03349">
    <property type="entry name" value="Toluene_X"/>
    <property type="match status" value="1"/>
</dbReference>